<gene>
    <name evidence="2" type="ORF">Msi02_25290</name>
</gene>
<evidence type="ECO:0000256" key="1">
    <source>
        <dbReference type="SAM" id="MobiDB-lite"/>
    </source>
</evidence>
<organism evidence="2 3">
    <name type="scientific">Microbispora siamensis</name>
    <dbReference type="NCBI Taxonomy" id="564413"/>
    <lineage>
        <taxon>Bacteria</taxon>
        <taxon>Bacillati</taxon>
        <taxon>Actinomycetota</taxon>
        <taxon>Actinomycetes</taxon>
        <taxon>Streptosporangiales</taxon>
        <taxon>Streptosporangiaceae</taxon>
        <taxon>Microbispora</taxon>
    </lineage>
</organism>
<sequence>MVASRMEPNAAASSRGSASARRTTSGSRVRTILTIRASPSGAHHVHPGIMTSMIGKHQRSVHLK</sequence>
<proteinExistence type="predicted"/>
<accession>A0ABQ4GJW1</accession>
<feature type="compositionally biased region" description="Low complexity" evidence="1">
    <location>
        <begin position="10"/>
        <end position="28"/>
    </location>
</feature>
<keyword evidence="3" id="KW-1185">Reference proteome</keyword>
<feature type="region of interest" description="Disordered" evidence="1">
    <location>
        <begin position="1"/>
        <end position="64"/>
    </location>
</feature>
<evidence type="ECO:0000313" key="2">
    <source>
        <dbReference type="EMBL" id="GIH61712.1"/>
    </source>
</evidence>
<protein>
    <submittedName>
        <fullName evidence="2">Uncharacterized protein</fullName>
    </submittedName>
</protein>
<dbReference type="Proteomes" id="UP000660454">
    <property type="component" value="Unassembled WGS sequence"/>
</dbReference>
<evidence type="ECO:0000313" key="3">
    <source>
        <dbReference type="Proteomes" id="UP000660454"/>
    </source>
</evidence>
<name>A0ABQ4GJW1_9ACTN</name>
<dbReference type="EMBL" id="BOOF01000012">
    <property type="protein sequence ID" value="GIH61712.1"/>
    <property type="molecule type" value="Genomic_DNA"/>
</dbReference>
<comment type="caution">
    <text evidence="2">The sequence shown here is derived from an EMBL/GenBank/DDBJ whole genome shotgun (WGS) entry which is preliminary data.</text>
</comment>
<reference evidence="2 3" key="1">
    <citation type="submission" date="2021-01" db="EMBL/GenBank/DDBJ databases">
        <title>Whole genome shotgun sequence of Microbispora siamensis NBRC 104113.</title>
        <authorList>
            <person name="Komaki H."/>
            <person name="Tamura T."/>
        </authorList>
    </citation>
    <scope>NUCLEOTIDE SEQUENCE [LARGE SCALE GENOMIC DNA]</scope>
    <source>
        <strain evidence="2 3">NBRC 104113</strain>
    </source>
</reference>